<dbReference type="Proteomes" id="UP001220610">
    <property type="component" value="Chromosome"/>
</dbReference>
<proteinExistence type="predicted"/>
<evidence type="ECO:0000313" key="4">
    <source>
        <dbReference type="Proteomes" id="UP001220610"/>
    </source>
</evidence>
<feature type="region of interest" description="Disordered" evidence="1">
    <location>
        <begin position="46"/>
        <end position="207"/>
    </location>
</feature>
<protein>
    <recommendedName>
        <fullName evidence="5">Outer membrane transport energization protein TonB</fullName>
    </recommendedName>
</protein>
<accession>A0AAJ5WSD6</accession>
<evidence type="ECO:0000256" key="2">
    <source>
        <dbReference type="SAM" id="Phobius"/>
    </source>
</evidence>
<evidence type="ECO:0008006" key="5">
    <source>
        <dbReference type="Google" id="ProtNLM"/>
    </source>
</evidence>
<evidence type="ECO:0000313" key="3">
    <source>
        <dbReference type="EMBL" id="WEK34813.1"/>
    </source>
</evidence>
<feature type="compositionally biased region" description="Low complexity" evidence="1">
    <location>
        <begin position="70"/>
        <end position="86"/>
    </location>
</feature>
<organism evidence="3 4">
    <name type="scientific">Candidatus Pseudobacter hemicellulosilyticus</name>
    <dbReference type="NCBI Taxonomy" id="3121375"/>
    <lineage>
        <taxon>Bacteria</taxon>
        <taxon>Pseudomonadati</taxon>
        <taxon>Bacteroidota</taxon>
        <taxon>Chitinophagia</taxon>
        <taxon>Chitinophagales</taxon>
        <taxon>Chitinophagaceae</taxon>
        <taxon>Pseudobacter</taxon>
    </lineage>
</organism>
<sequence>MAENFESSKNVKAGGYTAAVCAVLLVIFLFVRWSLPALPQPPVDEGIEVNLGSSDQGFGDDQPFEPGSPAPASAAAYTPPAAAPTPDDNVKDVETDDNNDPDAPEIKRPTITKPKATKVPEKDVVKSKPTAKPAPPTPAPPVQRPKATMKGVGGTGTGGNEADSYKKGGNQGVAGGTGDQGRPGGNPDSDNYTGGGGTGKSGVSISRGLQGRRFTSLPSFTDDFNQNAKVAVDIKVDESGKVISATYQPRGSTTADASMKAIAIRKAQQIKFNAGGDESTGTLIFNFKLNY</sequence>
<dbReference type="AlphaFoldDB" id="A0AAJ5WSD6"/>
<gene>
    <name evidence="3" type="ORF">P0Y53_20185</name>
</gene>
<dbReference type="EMBL" id="CP119311">
    <property type="protein sequence ID" value="WEK34813.1"/>
    <property type="molecule type" value="Genomic_DNA"/>
</dbReference>
<keyword evidence="2" id="KW-0812">Transmembrane</keyword>
<feature type="compositionally biased region" description="Pro residues" evidence="1">
    <location>
        <begin position="132"/>
        <end position="143"/>
    </location>
</feature>
<feature type="compositionally biased region" description="Acidic residues" evidence="1">
    <location>
        <begin position="94"/>
        <end position="103"/>
    </location>
</feature>
<name>A0AAJ5WSD6_9BACT</name>
<feature type="transmembrane region" description="Helical" evidence="2">
    <location>
        <begin position="13"/>
        <end position="31"/>
    </location>
</feature>
<reference evidence="3" key="1">
    <citation type="submission" date="2023-03" db="EMBL/GenBank/DDBJ databases">
        <title>Andean soil-derived lignocellulolytic bacterial consortium as a source of novel taxa and putative plastic-active enzymes.</title>
        <authorList>
            <person name="Diaz-Garcia L."/>
            <person name="Chuvochina M."/>
            <person name="Feuerriegel G."/>
            <person name="Bunk B."/>
            <person name="Sproer C."/>
            <person name="Streit W.R."/>
            <person name="Rodriguez L.M."/>
            <person name="Overmann J."/>
            <person name="Jimenez D.J."/>
        </authorList>
    </citation>
    <scope>NUCLEOTIDE SEQUENCE</scope>
    <source>
        <strain evidence="3">MAG 7</strain>
    </source>
</reference>
<evidence type="ECO:0000256" key="1">
    <source>
        <dbReference type="SAM" id="MobiDB-lite"/>
    </source>
</evidence>
<keyword evidence="2" id="KW-0472">Membrane</keyword>
<keyword evidence="2" id="KW-1133">Transmembrane helix</keyword>
<feature type="compositionally biased region" description="Gly residues" evidence="1">
    <location>
        <begin position="169"/>
        <end position="184"/>
    </location>
</feature>